<evidence type="ECO:0000256" key="1">
    <source>
        <dbReference type="SAM" id="Phobius"/>
    </source>
</evidence>
<name>A0ABY6K5J2_9ARAC</name>
<keyword evidence="3" id="KW-1185">Reference proteome</keyword>
<dbReference type="Proteomes" id="UP001235939">
    <property type="component" value="Chromosome 02"/>
</dbReference>
<keyword evidence="1" id="KW-1133">Transmembrane helix</keyword>
<sequence length="97" mass="10802">MAARQVFLDILIDYSCCKDQQVDALVLISPISLFLLIPSIHGTGHAIQAILFLAFLTKNSMLTMPHPPYSPDLAPNDFFLFPSVEAWILTRLARTSV</sequence>
<evidence type="ECO:0000313" key="3">
    <source>
        <dbReference type="Proteomes" id="UP001235939"/>
    </source>
</evidence>
<feature type="transmembrane region" description="Helical" evidence="1">
    <location>
        <begin position="31"/>
        <end position="56"/>
    </location>
</feature>
<keyword evidence="1" id="KW-0472">Membrane</keyword>
<protein>
    <recommendedName>
        <fullName evidence="4">Transposase</fullName>
    </recommendedName>
</protein>
<dbReference type="InterPro" id="IPR036397">
    <property type="entry name" value="RNaseH_sf"/>
</dbReference>
<organism evidence="2 3">
    <name type="scientific">Cordylochernes scorpioides</name>
    <dbReference type="NCBI Taxonomy" id="51811"/>
    <lineage>
        <taxon>Eukaryota</taxon>
        <taxon>Metazoa</taxon>
        <taxon>Ecdysozoa</taxon>
        <taxon>Arthropoda</taxon>
        <taxon>Chelicerata</taxon>
        <taxon>Arachnida</taxon>
        <taxon>Pseudoscorpiones</taxon>
        <taxon>Cheliferoidea</taxon>
        <taxon>Chernetidae</taxon>
        <taxon>Cordylochernes</taxon>
    </lineage>
</organism>
<evidence type="ECO:0000313" key="2">
    <source>
        <dbReference type="EMBL" id="UYV63579.1"/>
    </source>
</evidence>
<evidence type="ECO:0008006" key="4">
    <source>
        <dbReference type="Google" id="ProtNLM"/>
    </source>
</evidence>
<dbReference type="EMBL" id="CP092864">
    <property type="protein sequence ID" value="UYV63579.1"/>
    <property type="molecule type" value="Genomic_DNA"/>
</dbReference>
<dbReference type="Gene3D" id="3.30.420.10">
    <property type="entry name" value="Ribonuclease H-like superfamily/Ribonuclease H"/>
    <property type="match status" value="1"/>
</dbReference>
<keyword evidence="1" id="KW-0812">Transmembrane</keyword>
<gene>
    <name evidence="2" type="ORF">LAZ67_2004874</name>
</gene>
<reference evidence="2 3" key="1">
    <citation type="submission" date="2022-01" db="EMBL/GenBank/DDBJ databases">
        <title>A chromosomal length assembly of Cordylochernes scorpioides.</title>
        <authorList>
            <person name="Zeh D."/>
            <person name="Zeh J."/>
        </authorList>
    </citation>
    <scope>NUCLEOTIDE SEQUENCE [LARGE SCALE GENOMIC DNA]</scope>
    <source>
        <strain evidence="2">IN4F17</strain>
        <tissue evidence="2">Whole Body</tissue>
    </source>
</reference>
<accession>A0ABY6K5J2</accession>
<proteinExistence type="predicted"/>